<dbReference type="PANTHER" id="PTHR30250:SF28">
    <property type="entry name" value="POLYSACCHARIDE BIOSYNTHESIS PROTEIN"/>
    <property type="match status" value="1"/>
</dbReference>
<reference evidence="7 8" key="1">
    <citation type="submission" date="2016-11" db="EMBL/GenBank/DDBJ databases">
        <authorList>
            <person name="Jaros S."/>
            <person name="Januszkiewicz K."/>
            <person name="Wedrychowicz H."/>
        </authorList>
    </citation>
    <scope>NUCLEOTIDE SEQUENCE [LARGE SCALE GENOMIC DNA]</scope>
    <source>
        <strain evidence="7 8">DSM 16112</strain>
    </source>
</reference>
<dbReference type="Pfam" id="PF13440">
    <property type="entry name" value="Polysacc_synt_3"/>
    <property type="match status" value="1"/>
</dbReference>
<gene>
    <name evidence="7" type="ORF">SAMN02745117_01740</name>
</gene>
<evidence type="ECO:0000256" key="2">
    <source>
        <dbReference type="ARBA" id="ARBA00022475"/>
    </source>
</evidence>
<evidence type="ECO:0000256" key="1">
    <source>
        <dbReference type="ARBA" id="ARBA00004651"/>
    </source>
</evidence>
<feature type="transmembrane region" description="Helical" evidence="6">
    <location>
        <begin position="42"/>
        <end position="62"/>
    </location>
</feature>
<dbReference type="InterPro" id="IPR050833">
    <property type="entry name" value="Poly_Biosynth_Transport"/>
</dbReference>
<keyword evidence="2" id="KW-1003">Cell membrane</keyword>
<feature type="transmembrane region" description="Helical" evidence="6">
    <location>
        <begin position="336"/>
        <end position="355"/>
    </location>
</feature>
<evidence type="ECO:0000256" key="4">
    <source>
        <dbReference type="ARBA" id="ARBA00022989"/>
    </source>
</evidence>
<feature type="transmembrane region" description="Helical" evidence="6">
    <location>
        <begin position="12"/>
        <end position="30"/>
    </location>
</feature>
<keyword evidence="5 6" id="KW-0472">Membrane</keyword>
<organism evidence="7 8">
    <name type="scientific">Lampropedia hyalina DSM 16112</name>
    <dbReference type="NCBI Taxonomy" id="1122156"/>
    <lineage>
        <taxon>Bacteria</taxon>
        <taxon>Pseudomonadati</taxon>
        <taxon>Pseudomonadota</taxon>
        <taxon>Betaproteobacteria</taxon>
        <taxon>Burkholderiales</taxon>
        <taxon>Comamonadaceae</taxon>
        <taxon>Lampropedia</taxon>
    </lineage>
</organism>
<dbReference type="OrthoDB" id="3831435at2"/>
<keyword evidence="4 6" id="KW-1133">Transmembrane helix</keyword>
<evidence type="ECO:0000256" key="6">
    <source>
        <dbReference type="SAM" id="Phobius"/>
    </source>
</evidence>
<keyword evidence="8" id="KW-1185">Reference proteome</keyword>
<feature type="transmembrane region" description="Helical" evidence="6">
    <location>
        <begin position="239"/>
        <end position="257"/>
    </location>
</feature>
<feature type="transmembrane region" description="Helical" evidence="6">
    <location>
        <begin position="362"/>
        <end position="384"/>
    </location>
</feature>
<sequence length="427" mass="46023">MKKSGKSPLVRNILAVATGTAAGQAIVFAFSPLITRIYTPEIFGVQGVFLSLISVLSPLVALRYPMAIVIADDDDDAGKIARLSMLVAFVISSLLGLLLLVVQQPVLRLLGAEALGNLIWLLPLALFCVALQDVADFHAARLNAFRLVGVTTVIQAFLSNLARVLGGLASPVAGVLVLVTTLAPSLQALILRCGLHKHLSPSSLLKRSEAVRLLRRYRDFPRYRMPTDVLNAASQSVPVIMLGSLFSPAAAGLYVLTRSVLNLPSNIIGSAVGNVLYARYAELDRQGKALIPLLLRSTAGLMLLAPVIGAAAWFAPGVFAFVFGEEWREAGHYARWMALWIGVALANVPAVRLAPVIEAQNLLFITNVLILILRVFSIMTIYWYQENAATAVAAFSLVSLFSNIGLILLIGNAAYRHEKTRNHNLTS</sequence>
<feature type="transmembrane region" description="Helical" evidence="6">
    <location>
        <begin position="168"/>
        <end position="191"/>
    </location>
</feature>
<dbReference type="PANTHER" id="PTHR30250">
    <property type="entry name" value="PST FAMILY PREDICTED COLANIC ACID TRANSPORTER"/>
    <property type="match status" value="1"/>
</dbReference>
<dbReference type="STRING" id="1122156.SAMN02745117_01740"/>
<proteinExistence type="predicted"/>
<dbReference type="Proteomes" id="UP000184327">
    <property type="component" value="Unassembled WGS sequence"/>
</dbReference>
<evidence type="ECO:0000256" key="5">
    <source>
        <dbReference type="ARBA" id="ARBA00023136"/>
    </source>
</evidence>
<evidence type="ECO:0000313" key="8">
    <source>
        <dbReference type="Proteomes" id="UP000184327"/>
    </source>
</evidence>
<dbReference type="EMBL" id="FQUZ01000018">
    <property type="protein sequence ID" value="SHF32724.1"/>
    <property type="molecule type" value="Genomic_DNA"/>
</dbReference>
<evidence type="ECO:0000256" key="3">
    <source>
        <dbReference type="ARBA" id="ARBA00022692"/>
    </source>
</evidence>
<feature type="transmembrane region" description="Helical" evidence="6">
    <location>
        <begin position="114"/>
        <end position="132"/>
    </location>
</feature>
<feature type="transmembrane region" description="Helical" evidence="6">
    <location>
        <begin position="83"/>
        <end position="102"/>
    </location>
</feature>
<dbReference type="AlphaFoldDB" id="A0A1M5ARC2"/>
<feature type="transmembrane region" description="Helical" evidence="6">
    <location>
        <begin position="144"/>
        <end position="162"/>
    </location>
</feature>
<keyword evidence="3 6" id="KW-0812">Transmembrane</keyword>
<feature type="transmembrane region" description="Helical" evidence="6">
    <location>
        <begin position="301"/>
        <end position="324"/>
    </location>
</feature>
<dbReference type="RefSeq" id="WP_073356302.1">
    <property type="nucleotide sequence ID" value="NZ_FQUZ01000018.1"/>
</dbReference>
<comment type="subcellular location">
    <subcellularLocation>
        <location evidence="1">Cell membrane</location>
        <topology evidence="1">Multi-pass membrane protein</topology>
    </subcellularLocation>
</comment>
<evidence type="ECO:0000313" key="7">
    <source>
        <dbReference type="EMBL" id="SHF32724.1"/>
    </source>
</evidence>
<feature type="transmembrane region" description="Helical" evidence="6">
    <location>
        <begin position="390"/>
        <end position="415"/>
    </location>
</feature>
<accession>A0A1M5ARC2</accession>
<dbReference type="GO" id="GO:0005886">
    <property type="term" value="C:plasma membrane"/>
    <property type="evidence" value="ECO:0007669"/>
    <property type="project" value="UniProtKB-SubCell"/>
</dbReference>
<protein>
    <submittedName>
        <fullName evidence="7">Membrane protein involved in the export of O-antigen and teichoic acid</fullName>
    </submittedName>
</protein>
<name>A0A1M5ARC2_9BURK</name>